<protein>
    <submittedName>
        <fullName evidence="1">DUF4912 domain-containing protein</fullName>
    </submittedName>
</protein>
<proteinExistence type="predicted"/>
<dbReference type="EMBL" id="WHYR01000020">
    <property type="protein sequence ID" value="MQL52326.1"/>
    <property type="molecule type" value="Genomic_DNA"/>
</dbReference>
<reference evidence="1 2" key="1">
    <citation type="submission" date="2019-10" db="EMBL/GenBank/DDBJ databases">
        <title>Comparative genomics of sulfur disproportionating microorganisms.</title>
        <authorList>
            <person name="Ward L.M."/>
            <person name="Bertran E."/>
            <person name="Johnston D."/>
        </authorList>
    </citation>
    <scope>NUCLEOTIDE SEQUENCE [LARGE SCALE GENOMIC DNA]</scope>
    <source>
        <strain evidence="1 2">DSM 14055</strain>
    </source>
</reference>
<gene>
    <name evidence="1" type="ORF">GFC01_08585</name>
</gene>
<dbReference type="RefSeq" id="WP_152946322.1">
    <property type="nucleotide sequence ID" value="NZ_WHYR01000020.1"/>
</dbReference>
<organism evidence="1 2">
    <name type="scientific">Desulfofundulus thermobenzoicus</name>
    <dbReference type="NCBI Taxonomy" id="29376"/>
    <lineage>
        <taxon>Bacteria</taxon>
        <taxon>Bacillati</taxon>
        <taxon>Bacillota</taxon>
        <taxon>Clostridia</taxon>
        <taxon>Eubacteriales</taxon>
        <taxon>Peptococcaceae</taxon>
        <taxon>Desulfofundulus</taxon>
    </lineage>
</organism>
<name>A0A6N7IQI1_9FIRM</name>
<keyword evidence="2" id="KW-1185">Reference proteome</keyword>
<sequence length="159" mass="17810">MSNVTPGMELPLNYHQNRLVLMVQEPTVLFAYWELSPGQWQALGGQHELCLRVYEVEGNGVFPAAPWREVSLPPFTNNWYFQQVIPDRAYVSELGCYGPDGQFYPLLRSNRVSTPRVRPGAGSWEVTVQALPQAGPPPVPAMGADDRGKTYSSLDLYLK</sequence>
<dbReference type="AlphaFoldDB" id="A0A6N7IQI1"/>
<accession>A0A6N7IQI1</accession>
<dbReference type="Pfam" id="PF16258">
    <property type="entry name" value="DUF4912"/>
    <property type="match status" value="1"/>
</dbReference>
<dbReference type="Proteomes" id="UP000441717">
    <property type="component" value="Unassembled WGS sequence"/>
</dbReference>
<dbReference type="OrthoDB" id="9812700at2"/>
<comment type="caution">
    <text evidence="1">The sequence shown here is derived from an EMBL/GenBank/DDBJ whole genome shotgun (WGS) entry which is preliminary data.</text>
</comment>
<evidence type="ECO:0000313" key="2">
    <source>
        <dbReference type="Proteomes" id="UP000441717"/>
    </source>
</evidence>
<dbReference type="InterPro" id="IPR032585">
    <property type="entry name" value="DUF4912"/>
</dbReference>
<evidence type="ECO:0000313" key="1">
    <source>
        <dbReference type="EMBL" id="MQL52326.1"/>
    </source>
</evidence>